<dbReference type="Proteomes" id="UP000218418">
    <property type="component" value="Chromosome"/>
</dbReference>
<dbReference type="AlphaFoldDB" id="A0A1Z4LUB6"/>
<evidence type="ECO:0000256" key="1">
    <source>
        <dbReference type="ARBA" id="ARBA00022723"/>
    </source>
</evidence>
<dbReference type="Pfam" id="PF02979">
    <property type="entry name" value="NHase_alpha"/>
    <property type="match status" value="1"/>
</dbReference>
<dbReference type="GO" id="GO:0003824">
    <property type="term" value="F:catalytic activity"/>
    <property type="evidence" value="ECO:0007669"/>
    <property type="project" value="InterPro"/>
</dbReference>
<accession>A0A1Z4LUB6</accession>
<organism evidence="3 4">
    <name type="scientific">Calothrix parasitica NIES-267</name>
    <dbReference type="NCBI Taxonomy" id="1973488"/>
    <lineage>
        <taxon>Bacteria</taxon>
        <taxon>Bacillati</taxon>
        <taxon>Cyanobacteriota</taxon>
        <taxon>Cyanophyceae</taxon>
        <taxon>Nostocales</taxon>
        <taxon>Calotrichaceae</taxon>
        <taxon>Calothrix</taxon>
    </lineage>
</organism>
<keyword evidence="4" id="KW-1185">Reference proteome</keyword>
<gene>
    <name evidence="3" type="ORF">NIES267_43160</name>
</gene>
<dbReference type="Gene3D" id="3.90.330.10">
    <property type="entry name" value="Nitrile hydratase alpha /Thiocyanate hydrolase gamma"/>
    <property type="match status" value="1"/>
</dbReference>
<dbReference type="NCBIfam" id="TIGR03793">
    <property type="entry name" value="leader_NHLP"/>
    <property type="match status" value="1"/>
</dbReference>
<dbReference type="InterPro" id="IPR036648">
    <property type="entry name" value="CN_Hdrase_a/SCN_Hdrase_g_sf"/>
</dbReference>
<dbReference type="GO" id="GO:0046914">
    <property type="term" value="F:transition metal ion binding"/>
    <property type="evidence" value="ECO:0007669"/>
    <property type="project" value="InterPro"/>
</dbReference>
<dbReference type="InterPro" id="IPR022513">
    <property type="entry name" value="TOMM_pelo"/>
</dbReference>
<reference evidence="3 4" key="1">
    <citation type="submission" date="2017-06" db="EMBL/GenBank/DDBJ databases">
        <title>Genome sequencing of cyanobaciteial culture collection at National Institute for Environmental Studies (NIES).</title>
        <authorList>
            <person name="Hirose Y."/>
            <person name="Shimura Y."/>
            <person name="Fujisawa T."/>
            <person name="Nakamura Y."/>
            <person name="Kawachi M."/>
        </authorList>
    </citation>
    <scope>NUCLEOTIDE SEQUENCE [LARGE SCALE GENOMIC DNA]</scope>
    <source>
        <strain evidence="3 4">NIES-267</strain>
    </source>
</reference>
<protein>
    <submittedName>
        <fullName evidence="3">Nitrile hydratase-like protein</fullName>
    </submittedName>
</protein>
<name>A0A1Z4LUB6_9CYAN</name>
<proteinExistence type="predicted"/>
<evidence type="ECO:0000313" key="3">
    <source>
        <dbReference type="EMBL" id="BAY84819.1"/>
    </source>
</evidence>
<sequence>MRLNNQSRRKFEELLIIKAFKDSSFRTALIENPKIAIAQHFGTQLPTEIEIRVLQETDKVLYVVLPHT</sequence>
<keyword evidence="1" id="KW-0479">Metal-binding</keyword>
<dbReference type="SUPFAM" id="SSF56209">
    <property type="entry name" value="Nitrile hydratase alpha chain"/>
    <property type="match status" value="1"/>
</dbReference>
<dbReference type="InterPro" id="IPR004232">
    <property type="entry name" value="CN_Hdrtase_a/SCN_Hdrlase_g"/>
</dbReference>
<evidence type="ECO:0000259" key="2">
    <source>
        <dbReference type="Pfam" id="PF02979"/>
    </source>
</evidence>
<dbReference type="EMBL" id="AP018227">
    <property type="protein sequence ID" value="BAY84819.1"/>
    <property type="molecule type" value="Genomic_DNA"/>
</dbReference>
<evidence type="ECO:0000313" key="4">
    <source>
        <dbReference type="Proteomes" id="UP000218418"/>
    </source>
</evidence>
<feature type="domain" description="Nitrile hydratase alpha/Thiocyanate hydrolase gamma" evidence="2">
    <location>
        <begin position="20"/>
        <end position="67"/>
    </location>
</feature>